<name>A0A913XFB3_EXADI</name>
<dbReference type="PROSITE" id="PS01031">
    <property type="entry name" value="SHSP"/>
    <property type="match status" value="1"/>
</dbReference>
<dbReference type="CDD" id="cd06526">
    <property type="entry name" value="metazoan_ACD"/>
    <property type="match status" value="2"/>
</dbReference>
<dbReference type="GO" id="GO:0005737">
    <property type="term" value="C:cytoplasm"/>
    <property type="evidence" value="ECO:0007669"/>
    <property type="project" value="TreeGrafter"/>
</dbReference>
<evidence type="ECO:0000313" key="4">
    <source>
        <dbReference type="EnsemblMetazoa" id="XP_020903556.1"/>
    </source>
</evidence>
<dbReference type="Proteomes" id="UP000887567">
    <property type="component" value="Unplaced"/>
</dbReference>
<dbReference type="GO" id="GO:0005634">
    <property type="term" value="C:nucleus"/>
    <property type="evidence" value="ECO:0007669"/>
    <property type="project" value="TreeGrafter"/>
</dbReference>
<dbReference type="InterPro" id="IPR001436">
    <property type="entry name" value="Alpha-crystallin/sHSP_animal"/>
</dbReference>
<dbReference type="GO" id="GO:0051082">
    <property type="term" value="F:unfolded protein binding"/>
    <property type="evidence" value="ECO:0007669"/>
    <property type="project" value="TreeGrafter"/>
</dbReference>
<feature type="domain" description="SHSP" evidence="3">
    <location>
        <begin position="1"/>
        <end position="101"/>
    </location>
</feature>
<dbReference type="PRINTS" id="PR00299">
    <property type="entry name" value="ACRYSTALLIN"/>
</dbReference>
<dbReference type="OMA" id="GTIHITF"/>
<dbReference type="PANTHER" id="PTHR45640">
    <property type="entry name" value="HEAT SHOCK PROTEIN HSP-12.2-RELATED"/>
    <property type="match status" value="1"/>
</dbReference>
<dbReference type="Pfam" id="PF00011">
    <property type="entry name" value="HSP20"/>
    <property type="match status" value="2"/>
</dbReference>
<keyword evidence="5" id="KW-1185">Reference proteome</keyword>
<dbReference type="OrthoDB" id="1431247at2759"/>
<dbReference type="InterPro" id="IPR002068">
    <property type="entry name" value="A-crystallin/Hsp20_dom"/>
</dbReference>
<dbReference type="KEGG" id="epa:110241973"/>
<dbReference type="GO" id="GO:0009408">
    <property type="term" value="P:response to heat"/>
    <property type="evidence" value="ECO:0007669"/>
    <property type="project" value="TreeGrafter"/>
</dbReference>
<dbReference type="InterPro" id="IPR008978">
    <property type="entry name" value="HSP20-like_chaperone"/>
</dbReference>
<protein>
    <recommendedName>
        <fullName evidence="3">SHSP domain-containing protein</fullName>
    </recommendedName>
</protein>
<comment type="similarity">
    <text evidence="1 2">Belongs to the small heat shock protein (HSP20) family.</text>
</comment>
<dbReference type="RefSeq" id="XP_020903556.1">
    <property type="nucleotide sequence ID" value="XM_021047897.2"/>
</dbReference>
<reference evidence="4" key="1">
    <citation type="submission" date="2022-11" db="UniProtKB">
        <authorList>
            <consortium name="EnsemblMetazoa"/>
        </authorList>
    </citation>
    <scope>IDENTIFICATION</scope>
</reference>
<dbReference type="Gene3D" id="2.60.40.790">
    <property type="match status" value="2"/>
</dbReference>
<accession>A0A913XFB3</accession>
<dbReference type="PANTHER" id="PTHR45640:SF26">
    <property type="entry name" value="RE23625P"/>
    <property type="match status" value="1"/>
</dbReference>
<dbReference type="AlphaFoldDB" id="A0A913XFB3"/>
<evidence type="ECO:0000259" key="3">
    <source>
        <dbReference type="PROSITE" id="PS01031"/>
    </source>
</evidence>
<evidence type="ECO:0000313" key="5">
    <source>
        <dbReference type="Proteomes" id="UP000887567"/>
    </source>
</evidence>
<dbReference type="GeneID" id="110241973"/>
<evidence type="ECO:0000256" key="1">
    <source>
        <dbReference type="PROSITE-ProRule" id="PRU00285"/>
    </source>
</evidence>
<dbReference type="EnsemblMetazoa" id="XM_021047897.2">
    <property type="protein sequence ID" value="XP_020903556.1"/>
    <property type="gene ID" value="LOC110241973"/>
</dbReference>
<proteinExistence type="inferred from homology"/>
<sequence length="196" mass="22312">MSSSKILISTVDVKNYKPEEISLRVEDRKIYVDGKHYSESKHGTESFEFHRVFQLPADVDPSSVSSRITYDGLLHIEAFKTRTENLNVALLGCSPGDISRTDDNKFAVSLDVRDYAPQEVQVKVKGNELSVHAVKEKKEGGVSSYSEFHRHFLLPKDVEMDTVESRIDKNGQLHIEAKRKGQKAFTAERQIQIFRD</sequence>
<dbReference type="SUPFAM" id="SSF49764">
    <property type="entry name" value="HSP20-like chaperones"/>
    <property type="match status" value="2"/>
</dbReference>
<organism evidence="4 5">
    <name type="scientific">Exaiptasia diaphana</name>
    <name type="common">Tropical sea anemone</name>
    <name type="synonym">Aiptasia pulchella</name>
    <dbReference type="NCBI Taxonomy" id="2652724"/>
    <lineage>
        <taxon>Eukaryota</taxon>
        <taxon>Metazoa</taxon>
        <taxon>Cnidaria</taxon>
        <taxon>Anthozoa</taxon>
        <taxon>Hexacorallia</taxon>
        <taxon>Actiniaria</taxon>
        <taxon>Aiptasiidae</taxon>
        <taxon>Exaiptasia</taxon>
    </lineage>
</organism>
<evidence type="ECO:0000256" key="2">
    <source>
        <dbReference type="RuleBase" id="RU003616"/>
    </source>
</evidence>
<dbReference type="GO" id="GO:0042026">
    <property type="term" value="P:protein refolding"/>
    <property type="evidence" value="ECO:0007669"/>
    <property type="project" value="TreeGrafter"/>
</dbReference>